<dbReference type="eggNOG" id="COG1553">
    <property type="taxonomic scope" value="Bacteria"/>
</dbReference>
<evidence type="ECO:0000313" key="2">
    <source>
        <dbReference type="EMBL" id="OCX75296.1"/>
    </source>
</evidence>
<dbReference type="Proteomes" id="UP000094893">
    <property type="component" value="Unassembled WGS sequence"/>
</dbReference>
<dbReference type="InterPro" id="IPR027396">
    <property type="entry name" value="DsrEFH-like"/>
</dbReference>
<evidence type="ECO:0000313" key="3">
    <source>
        <dbReference type="Proteomes" id="UP000094893"/>
    </source>
</evidence>
<dbReference type="AlphaFoldDB" id="A0A1C2IPE4"/>
<name>A0A1C2IPE4_ACITH</name>
<reference evidence="2 3" key="1">
    <citation type="journal article" date="2016" name="Int. J. Mol. Sci.">
        <title>Comparative genomics of the extreme acidophile Acidithiobacillus thiooxidans reveals intraspecific divergence and niche adaptation.</title>
        <authorList>
            <person name="Zhang X."/>
            <person name="Feng X."/>
            <person name="Tao J."/>
            <person name="Ma L."/>
            <person name="Xiao Y."/>
            <person name="Liang Y."/>
            <person name="Liu X."/>
            <person name="Yin H."/>
        </authorList>
    </citation>
    <scope>NUCLEOTIDE SEQUENCE [LARGE SCALE GENOMIC DNA]</scope>
    <source>
        <strain evidence="2 3">A02</strain>
        <strain evidence="1">DXS-W</strain>
    </source>
</reference>
<sequence length="115" mass="12631">MHWTILLKSDPEAKGNPVLHGLRMAASAVADGVEVSVFLAQEACPLAFLDEQTGAKQLVHQDLIHELQELGAKIYVVGLEWLHQSEKSLLNSSIEAASMKTLVRQMKISDQVITL</sequence>
<dbReference type="STRING" id="930.GCA_002079865_02022"/>
<comment type="caution">
    <text evidence="2">The sequence shown here is derived from an EMBL/GenBank/DDBJ whole genome shotgun (WGS) entry which is preliminary data.</text>
</comment>
<keyword evidence="4" id="KW-1185">Reference proteome</keyword>
<dbReference type="RefSeq" id="WP_024894859.1">
    <property type="nucleotide sequence ID" value="NZ_JABBDV010000031.1"/>
</dbReference>
<dbReference type="Proteomes" id="UP000095008">
    <property type="component" value="Unassembled WGS sequence"/>
</dbReference>
<proteinExistence type="predicted"/>
<evidence type="ECO:0000313" key="4">
    <source>
        <dbReference type="Proteomes" id="UP000095008"/>
    </source>
</evidence>
<dbReference type="EMBL" id="LWRY01000302">
    <property type="protein sequence ID" value="OCX67738.1"/>
    <property type="molecule type" value="Genomic_DNA"/>
</dbReference>
<gene>
    <name evidence="1" type="ORF">A6M23_20130</name>
    <name evidence="2" type="ORF">A6P07_04405</name>
</gene>
<dbReference type="Gene3D" id="3.40.1260.10">
    <property type="entry name" value="DsrEFH-like"/>
    <property type="match status" value="1"/>
</dbReference>
<dbReference type="OrthoDB" id="5297252at2"/>
<protein>
    <submittedName>
        <fullName evidence="2">Uncharacterized protein</fullName>
    </submittedName>
</protein>
<dbReference type="EMBL" id="LWSA01000045">
    <property type="protein sequence ID" value="OCX75296.1"/>
    <property type="molecule type" value="Genomic_DNA"/>
</dbReference>
<organism evidence="2 3">
    <name type="scientific">Acidithiobacillus thiooxidans</name>
    <name type="common">Thiobacillus thiooxidans</name>
    <dbReference type="NCBI Taxonomy" id="930"/>
    <lineage>
        <taxon>Bacteria</taxon>
        <taxon>Pseudomonadati</taxon>
        <taxon>Pseudomonadota</taxon>
        <taxon>Acidithiobacillia</taxon>
        <taxon>Acidithiobacillales</taxon>
        <taxon>Acidithiobacillaceae</taxon>
        <taxon>Acidithiobacillus</taxon>
    </lineage>
</organism>
<evidence type="ECO:0000313" key="1">
    <source>
        <dbReference type="EMBL" id="OCX67738.1"/>
    </source>
</evidence>
<accession>A0A1C2IPE4</accession>
<dbReference type="SUPFAM" id="SSF75169">
    <property type="entry name" value="DsrEFH-like"/>
    <property type="match status" value="1"/>
</dbReference>